<keyword evidence="4" id="KW-0255">Endonuclease</keyword>
<dbReference type="Gene3D" id="3.10.20.370">
    <property type="match status" value="1"/>
</dbReference>
<sequence length="1113" mass="125302">MITPEALAMRPIGVEATPAADGRQNRADEMDIGTTDTRGRIEMATEEVDMREEIGTGNDKMGRADGLSAGEMRESSATSRGDGTIEGTDAMRHEDDMTRGTAGMIREGGMSKEGLEETGATIRVVGMREGDMASHQNHIPNDLGDVSMFPSMKGNVEARRLETSKGMEPVRSQSIKIIFEGDIATTPIRVATTKSARGSTSKKTDTDYVMTEKDGQRVDGEEVILSPRKRGVKKFLTKSSLDEIDTVEPLRRALPQPMQCSILEYLAASKRALAQKVKPAAVGRERSALEGISEEEIAKEIKERKRKEPQRLTEERIAGMDIGDGNLTPQERGRIDPRYAKPARIYTIPHVPWNDAGWKYAQKEKEEVTTFLKEKMVSHVAEPSDSAYANRWFFLRNLNGKIRRSTRSRYETWAPCHTPIYWQKAPQGRRADPAKLDKLLNWPSPLHSPTEVRQFLGVVGYWRIFIRGYAEKAGPLRLLLRKTENFYWNSSEELAMQKLKDEFKEGGRVLGVPFFDDETERPFIVSTDAGPCSVGGLLSQKDAGGKKRPVRFESRTLNTAERNYSQFKKEVLAILRCRDTFRHYIYGRRFILRIDPTAVASVLQKDFSLTDPTIARWLIRIRLYDYTVEGVSGTKNAVADRLSRIPPERPIVAGALTMVEPRRAERFLVNLYEGKYRMIGLYLTVEESRDSKIRRQAAQYCLRAGHLFRRPVGSGMPLRVVCDPEERQTIVAELHDGVVGGYRGVKGTTKRYAGCTGGKGNIRTSRGLSVRTLARESAREEERLTKQTDARARPGREIDTVDTGPGRSAYSCVGSAWPPGEPAGVSTADDERGKTRKRATTKRREKQQVVVAVAFVEEEVAEEEIMVVYAERARKRRRAQRSFPVTTFGEPGCPADFDGPFRQNIETFLEEHAEQVGSSTFDGMASWTLIMETKEGSRFQLLVIEEQVEYSRRLHCDHCRCVGWSHHPVSNKRYHFILPAGDVYDAPFFGKGRNTCPHCDQIVPSSMLLCTFCGTETGQLSFFDLESHLLHGIFHSNGYGHLTRINGREKGSKYLSGRELMDLWDRICTMLRARKVSVEDVSKKRSLEFRLLHSVAYGGSWYGRNCMAGLVAN</sequence>
<organism evidence="9 10">
    <name type="scientific">Chara braunii</name>
    <name type="common">Braun's stonewort</name>
    <dbReference type="NCBI Taxonomy" id="69332"/>
    <lineage>
        <taxon>Eukaryota</taxon>
        <taxon>Viridiplantae</taxon>
        <taxon>Streptophyta</taxon>
        <taxon>Charophyceae</taxon>
        <taxon>Charales</taxon>
        <taxon>Characeae</taxon>
        <taxon>Chara</taxon>
    </lineage>
</organism>
<protein>
    <recommendedName>
        <fullName evidence="8">Reverse transcriptase RNase H-like domain-containing protein</fullName>
    </recommendedName>
</protein>
<dbReference type="Gene3D" id="3.30.70.270">
    <property type="match status" value="1"/>
</dbReference>
<dbReference type="Pfam" id="PF17917">
    <property type="entry name" value="RT_RNaseH"/>
    <property type="match status" value="1"/>
</dbReference>
<keyword evidence="10" id="KW-1185">Reference proteome</keyword>
<dbReference type="GO" id="GO:0016787">
    <property type="term" value="F:hydrolase activity"/>
    <property type="evidence" value="ECO:0007669"/>
    <property type="project" value="UniProtKB-KW"/>
</dbReference>
<feature type="region of interest" description="Disordered" evidence="7">
    <location>
        <begin position="56"/>
        <end position="88"/>
    </location>
</feature>
<dbReference type="InterPro" id="IPR043502">
    <property type="entry name" value="DNA/RNA_pol_sf"/>
</dbReference>
<dbReference type="EMBL" id="BFEA01000001">
    <property type="protein sequence ID" value="GBG58737.1"/>
    <property type="molecule type" value="Genomic_DNA"/>
</dbReference>
<feature type="compositionally biased region" description="Basic and acidic residues" evidence="7">
    <location>
        <begin position="773"/>
        <end position="799"/>
    </location>
</feature>
<evidence type="ECO:0000313" key="10">
    <source>
        <dbReference type="Proteomes" id="UP000265515"/>
    </source>
</evidence>
<dbReference type="Gramene" id="GBG58737">
    <property type="protein sequence ID" value="GBG58737"/>
    <property type="gene ID" value="CBR_g137"/>
</dbReference>
<comment type="caution">
    <text evidence="9">The sequence shown here is derived from an EMBL/GenBank/DDBJ whole genome shotgun (WGS) entry which is preliminary data.</text>
</comment>
<dbReference type="AlphaFoldDB" id="A0A388JLQ7"/>
<evidence type="ECO:0000256" key="7">
    <source>
        <dbReference type="SAM" id="MobiDB-lite"/>
    </source>
</evidence>
<dbReference type="SUPFAM" id="SSF56672">
    <property type="entry name" value="DNA/RNA polymerases"/>
    <property type="match status" value="1"/>
</dbReference>
<feature type="region of interest" description="Disordered" evidence="7">
    <location>
        <begin position="1"/>
        <end position="24"/>
    </location>
</feature>
<evidence type="ECO:0000256" key="5">
    <source>
        <dbReference type="ARBA" id="ARBA00022801"/>
    </source>
</evidence>
<dbReference type="InterPro" id="IPR041373">
    <property type="entry name" value="RT_RNaseH"/>
</dbReference>
<dbReference type="GO" id="GO:0004519">
    <property type="term" value="F:endonuclease activity"/>
    <property type="evidence" value="ECO:0007669"/>
    <property type="project" value="UniProtKB-KW"/>
</dbReference>
<name>A0A388JLQ7_CHABU</name>
<feature type="region of interest" description="Disordered" evidence="7">
    <location>
        <begin position="773"/>
        <end position="842"/>
    </location>
</feature>
<dbReference type="Proteomes" id="UP000265515">
    <property type="component" value="Unassembled WGS sequence"/>
</dbReference>
<evidence type="ECO:0000256" key="6">
    <source>
        <dbReference type="ARBA" id="ARBA00022918"/>
    </source>
</evidence>
<accession>A0A388JLQ7</accession>
<dbReference type="STRING" id="69332.A0A388JLQ7"/>
<evidence type="ECO:0000256" key="2">
    <source>
        <dbReference type="ARBA" id="ARBA00022695"/>
    </source>
</evidence>
<evidence type="ECO:0000313" key="9">
    <source>
        <dbReference type="EMBL" id="GBG58737.1"/>
    </source>
</evidence>
<feature type="domain" description="Reverse transcriptase RNase H-like" evidence="8">
    <location>
        <begin position="520"/>
        <end position="621"/>
    </location>
</feature>
<evidence type="ECO:0000256" key="3">
    <source>
        <dbReference type="ARBA" id="ARBA00022722"/>
    </source>
</evidence>
<evidence type="ECO:0000256" key="4">
    <source>
        <dbReference type="ARBA" id="ARBA00022759"/>
    </source>
</evidence>
<keyword evidence="2" id="KW-0548">Nucleotidyltransferase</keyword>
<proteinExistence type="predicted"/>
<reference evidence="9 10" key="1">
    <citation type="journal article" date="2018" name="Cell">
        <title>The Chara Genome: Secondary Complexity and Implications for Plant Terrestrialization.</title>
        <authorList>
            <person name="Nishiyama T."/>
            <person name="Sakayama H."/>
            <person name="Vries J.D."/>
            <person name="Buschmann H."/>
            <person name="Saint-Marcoux D."/>
            <person name="Ullrich K.K."/>
            <person name="Haas F.B."/>
            <person name="Vanderstraeten L."/>
            <person name="Becker D."/>
            <person name="Lang D."/>
            <person name="Vosolsobe S."/>
            <person name="Rombauts S."/>
            <person name="Wilhelmsson P.K.I."/>
            <person name="Janitza P."/>
            <person name="Kern R."/>
            <person name="Heyl A."/>
            <person name="Rumpler F."/>
            <person name="Villalobos L.I.A.C."/>
            <person name="Clay J.M."/>
            <person name="Skokan R."/>
            <person name="Toyoda A."/>
            <person name="Suzuki Y."/>
            <person name="Kagoshima H."/>
            <person name="Schijlen E."/>
            <person name="Tajeshwar N."/>
            <person name="Catarino B."/>
            <person name="Hetherington A.J."/>
            <person name="Saltykova A."/>
            <person name="Bonnot C."/>
            <person name="Breuninger H."/>
            <person name="Symeonidi A."/>
            <person name="Radhakrishnan G.V."/>
            <person name="Van Nieuwerburgh F."/>
            <person name="Deforce D."/>
            <person name="Chang C."/>
            <person name="Karol K.G."/>
            <person name="Hedrich R."/>
            <person name="Ulvskov P."/>
            <person name="Glockner G."/>
            <person name="Delwiche C.F."/>
            <person name="Petrasek J."/>
            <person name="Van de Peer Y."/>
            <person name="Friml J."/>
            <person name="Beilby M."/>
            <person name="Dolan L."/>
            <person name="Kohara Y."/>
            <person name="Sugano S."/>
            <person name="Fujiyama A."/>
            <person name="Delaux P.-M."/>
            <person name="Quint M."/>
            <person name="TheiBen G."/>
            <person name="Hagemann M."/>
            <person name="Harholt J."/>
            <person name="Dunand C."/>
            <person name="Zachgo S."/>
            <person name="Langdale J."/>
            <person name="Maumus F."/>
            <person name="Straeten D.V.D."/>
            <person name="Gould S.B."/>
            <person name="Rensing S.A."/>
        </authorList>
    </citation>
    <scope>NUCLEOTIDE SEQUENCE [LARGE SCALE GENOMIC DNA]</scope>
    <source>
        <strain evidence="9 10">S276</strain>
    </source>
</reference>
<dbReference type="OrthoDB" id="436852at2759"/>
<dbReference type="PANTHER" id="PTHR46201:SF9">
    <property type="entry name" value="PHD FINGER PROTEIN MALE MEIOCYTE DEATH 1"/>
    <property type="match status" value="1"/>
</dbReference>
<dbReference type="InterPro" id="IPR043128">
    <property type="entry name" value="Rev_trsase/Diguanyl_cyclase"/>
</dbReference>
<dbReference type="GO" id="GO:0003964">
    <property type="term" value="F:RNA-directed DNA polymerase activity"/>
    <property type="evidence" value="ECO:0007669"/>
    <property type="project" value="UniProtKB-KW"/>
</dbReference>
<keyword evidence="1" id="KW-0808">Transferase</keyword>
<dbReference type="CDD" id="cd09274">
    <property type="entry name" value="RNase_HI_RT_Ty3"/>
    <property type="match status" value="1"/>
</dbReference>
<keyword evidence="3" id="KW-0540">Nuclease</keyword>
<dbReference type="PANTHER" id="PTHR46201">
    <property type="entry name" value="PHD FINGER PROTEIN MALE MEIOCYTE DEATH 1-RELATED"/>
    <property type="match status" value="1"/>
</dbReference>
<dbReference type="FunFam" id="3.10.20.370:FF:000001">
    <property type="entry name" value="Retrovirus-related Pol polyprotein from transposon 17.6-like protein"/>
    <property type="match status" value="1"/>
</dbReference>
<keyword evidence="6" id="KW-0695">RNA-directed DNA polymerase</keyword>
<evidence type="ECO:0000259" key="8">
    <source>
        <dbReference type="Pfam" id="PF17917"/>
    </source>
</evidence>
<gene>
    <name evidence="9" type="ORF">CBR_g137</name>
</gene>
<evidence type="ECO:0000256" key="1">
    <source>
        <dbReference type="ARBA" id="ARBA00022679"/>
    </source>
</evidence>
<keyword evidence="5" id="KW-0378">Hydrolase</keyword>